<dbReference type="OrthoDB" id="5946976at2759"/>
<evidence type="ECO:0000313" key="5">
    <source>
        <dbReference type="Proteomes" id="UP000076154"/>
    </source>
</evidence>
<dbReference type="Gene3D" id="3.40.710.10">
    <property type="entry name" value="DD-peptidase/beta-lactamase superfamily"/>
    <property type="match status" value="2"/>
</dbReference>
<feature type="signal peptide" evidence="2">
    <location>
        <begin position="1"/>
        <end position="23"/>
    </location>
</feature>
<dbReference type="InParanoid" id="A0A369J966"/>
<accession>A0A369J966</accession>
<evidence type="ECO:0000313" key="4">
    <source>
        <dbReference type="EMBL" id="RDB16293.1"/>
    </source>
</evidence>
<feature type="chain" id="PRO_5016886268" evidence="2">
    <location>
        <begin position="24"/>
        <end position="688"/>
    </location>
</feature>
<evidence type="ECO:0000256" key="1">
    <source>
        <dbReference type="ARBA" id="ARBA00038215"/>
    </source>
</evidence>
<name>A0A369J966_HYPMA</name>
<proteinExistence type="inferred from homology"/>
<organism evidence="4 5">
    <name type="scientific">Hypsizygus marmoreus</name>
    <name type="common">White beech mushroom</name>
    <name type="synonym">Agaricus marmoreus</name>
    <dbReference type="NCBI Taxonomy" id="39966"/>
    <lineage>
        <taxon>Eukaryota</taxon>
        <taxon>Fungi</taxon>
        <taxon>Dikarya</taxon>
        <taxon>Basidiomycota</taxon>
        <taxon>Agaricomycotina</taxon>
        <taxon>Agaricomycetes</taxon>
        <taxon>Agaricomycetidae</taxon>
        <taxon>Agaricales</taxon>
        <taxon>Tricholomatineae</taxon>
        <taxon>Lyophyllaceae</taxon>
        <taxon>Hypsizygus</taxon>
    </lineage>
</organism>
<dbReference type="EMBL" id="LUEZ02000126">
    <property type="protein sequence ID" value="RDB16293.1"/>
    <property type="molecule type" value="Genomic_DNA"/>
</dbReference>
<comment type="caution">
    <text evidence="4">The sequence shown here is derived from an EMBL/GenBank/DDBJ whole genome shotgun (WGS) entry which is preliminary data.</text>
</comment>
<protein>
    <submittedName>
        <fullName evidence="4">Gigasin-6</fullName>
    </submittedName>
</protein>
<dbReference type="PANTHER" id="PTHR46825">
    <property type="entry name" value="D-ALANYL-D-ALANINE-CARBOXYPEPTIDASE/ENDOPEPTIDASE AMPH"/>
    <property type="match status" value="1"/>
</dbReference>
<dbReference type="Pfam" id="PF00144">
    <property type="entry name" value="Beta-lactamase"/>
    <property type="match status" value="1"/>
</dbReference>
<evidence type="ECO:0000256" key="2">
    <source>
        <dbReference type="SAM" id="SignalP"/>
    </source>
</evidence>
<comment type="similarity">
    <text evidence="1">Belongs to the peptidase S12 family.</text>
</comment>
<dbReference type="InterPro" id="IPR001466">
    <property type="entry name" value="Beta-lactam-related"/>
</dbReference>
<dbReference type="AlphaFoldDB" id="A0A369J966"/>
<dbReference type="InterPro" id="IPR050491">
    <property type="entry name" value="AmpC-like"/>
</dbReference>
<evidence type="ECO:0000259" key="3">
    <source>
        <dbReference type="Pfam" id="PF00144"/>
    </source>
</evidence>
<dbReference type="PANTHER" id="PTHR46825:SF15">
    <property type="entry name" value="BETA-LACTAMASE-RELATED DOMAIN-CONTAINING PROTEIN"/>
    <property type="match status" value="1"/>
</dbReference>
<gene>
    <name evidence="4" type="primary">GIGA6_2</name>
    <name evidence="4" type="ORF">Hypma_003083</name>
</gene>
<keyword evidence="2" id="KW-0732">Signal</keyword>
<dbReference type="STRING" id="39966.A0A369J966"/>
<feature type="domain" description="Beta-lactamase-related" evidence="3">
    <location>
        <begin position="54"/>
        <end position="444"/>
    </location>
</feature>
<sequence>MLPIAHLLLFLLSASFTLIHVYAQNDDLSQSVLTTSKAHSQSSPILTCQVIEYTESLLKTHSSPGLAIAVVLRDPSAPNGFYSELASFGSARADTPATPDTLFAIASNSKLFLALSVGLLVSNNTLQQQLHAQGKVRLDWNTKIRDIIPEWGLMDELAGQEATVLDLLVHRTGMPRHDLAGPAGANVSQMISNLRYLRPSASFRETFQYNNMMFETLSYLPQLLLNQSFESYVSQHVFSPLGMNSSTYSVAQAEKALYPTGYKFKMRKSTKPVLVDLSGKPTFAHGHQYSKRDFYKNRQGVLRPTVPYFQRPGEETVWAGAGGILTSARDMVPWLSTLLNAGCHPDSSFNKTIIPPAVLERIERGVSVSEGKASFPELSPKVYGPAQWRYSYRGHEIIEHGGNNPGFKSQVARFSNLAPGTLRTFPNATGLGIAVFSNDADGGVVLEAVKWRIVDELFGLEPIDWYSRYVKEEAEYYEQKRNSTVPPPSVPSPPPLPLTTMQSRVFEHPTYGHLRFCYVSPALYAIRIAHNSTNTTTSTNTTMGDTAEIECSSVLAHPTTQLILEDTPPELPTLIASFKRTFATHMRLTHWSGGLFNVSAVWGNQGLDQGNGCGMNAKLLKGGADVGEGILIGLDERFEVEWVVPGGRNEGEEEGLAFRGGFWGMEGPDARAPVGKGKAGAEVWFGKV</sequence>
<dbReference type="SUPFAM" id="SSF56601">
    <property type="entry name" value="beta-lactamase/transpeptidase-like"/>
    <property type="match status" value="1"/>
</dbReference>
<dbReference type="Proteomes" id="UP000076154">
    <property type="component" value="Unassembled WGS sequence"/>
</dbReference>
<dbReference type="InterPro" id="IPR012338">
    <property type="entry name" value="Beta-lactam/transpept-like"/>
</dbReference>
<reference evidence="4" key="1">
    <citation type="submission" date="2018-04" db="EMBL/GenBank/DDBJ databases">
        <title>Whole genome sequencing of Hypsizygus marmoreus.</title>
        <authorList>
            <person name="Choi I.-G."/>
            <person name="Min B."/>
            <person name="Kim J.-G."/>
            <person name="Kim S."/>
            <person name="Oh Y.-L."/>
            <person name="Kong W.-S."/>
            <person name="Park H."/>
            <person name="Jeong J."/>
            <person name="Song E.-S."/>
        </authorList>
    </citation>
    <scope>NUCLEOTIDE SEQUENCE [LARGE SCALE GENOMIC DNA]</scope>
    <source>
        <strain evidence="4">51987-8</strain>
    </source>
</reference>
<keyword evidence="5" id="KW-1185">Reference proteome</keyword>